<gene>
    <name evidence="1" type="ORF">H4R21_003629</name>
</gene>
<accession>A0ACC1L0V5</accession>
<reference evidence="1" key="1">
    <citation type="submission" date="2022-07" db="EMBL/GenBank/DDBJ databases">
        <title>Phylogenomic reconstructions and comparative analyses of Kickxellomycotina fungi.</title>
        <authorList>
            <person name="Reynolds N.K."/>
            <person name="Stajich J.E."/>
            <person name="Barry K."/>
            <person name="Grigoriev I.V."/>
            <person name="Crous P."/>
            <person name="Smith M.E."/>
        </authorList>
    </citation>
    <scope>NUCLEOTIDE SEQUENCE</scope>
    <source>
        <strain evidence="1">BCRC 34780</strain>
    </source>
</reference>
<protein>
    <submittedName>
        <fullName evidence="1">Uncharacterized protein</fullName>
    </submittedName>
</protein>
<dbReference type="Proteomes" id="UP001140087">
    <property type="component" value="Unassembled WGS sequence"/>
</dbReference>
<evidence type="ECO:0000313" key="2">
    <source>
        <dbReference type="Proteomes" id="UP001140087"/>
    </source>
</evidence>
<comment type="caution">
    <text evidence="1">The sequence shown here is derived from an EMBL/GenBank/DDBJ whole genome shotgun (WGS) entry which is preliminary data.</text>
</comment>
<organism evidence="1 2">
    <name type="scientific">Coemansia helicoidea</name>
    <dbReference type="NCBI Taxonomy" id="1286919"/>
    <lineage>
        <taxon>Eukaryota</taxon>
        <taxon>Fungi</taxon>
        <taxon>Fungi incertae sedis</taxon>
        <taxon>Zoopagomycota</taxon>
        <taxon>Kickxellomycotina</taxon>
        <taxon>Kickxellomycetes</taxon>
        <taxon>Kickxellales</taxon>
        <taxon>Kickxellaceae</taxon>
        <taxon>Coemansia</taxon>
    </lineage>
</organism>
<name>A0ACC1L0V5_9FUNG</name>
<dbReference type="EMBL" id="JANBUN010001192">
    <property type="protein sequence ID" value="KAJ2799214.1"/>
    <property type="molecule type" value="Genomic_DNA"/>
</dbReference>
<evidence type="ECO:0000313" key="1">
    <source>
        <dbReference type="EMBL" id="KAJ2799214.1"/>
    </source>
</evidence>
<keyword evidence="2" id="KW-1185">Reference proteome</keyword>
<proteinExistence type="predicted"/>
<sequence>MNVAAYQAIADLKLPATKRLSIGIPKQSGGDPSWLPAINRILKNARGSELLQLTIKDEMLAVVPASITCTALTHLLVSAPTGVDTVLELIEKLPNLIKLTFYNLDFSDIQADMSIPEADGEAAVAPLRTSLKGLAIGHNREQHSLDTAVTVVRHMLLRIPTLAHLLAVQTPRSPVLSFVEAYAPCYPHMGGVKLELDDGRTSEFTRRGFWM</sequence>